<accession>A0A7W9KEF0</accession>
<comment type="caution">
    <text evidence="2">The sequence shown here is derived from an EMBL/GenBank/DDBJ whole genome shotgun (WGS) entry which is preliminary data.</text>
</comment>
<evidence type="ECO:0000313" key="3">
    <source>
        <dbReference type="Proteomes" id="UP000585638"/>
    </source>
</evidence>
<keyword evidence="3" id="KW-1185">Reference proteome</keyword>
<dbReference type="AlphaFoldDB" id="A0A7W9KEF0"/>
<dbReference type="RefSeq" id="WP_184860865.1">
    <property type="nucleotide sequence ID" value="NZ_BAAAWY010000038.1"/>
</dbReference>
<organism evidence="2 3">
    <name type="scientific">Kutzneria kofuensis</name>
    <dbReference type="NCBI Taxonomy" id="103725"/>
    <lineage>
        <taxon>Bacteria</taxon>
        <taxon>Bacillati</taxon>
        <taxon>Actinomycetota</taxon>
        <taxon>Actinomycetes</taxon>
        <taxon>Pseudonocardiales</taxon>
        <taxon>Pseudonocardiaceae</taxon>
        <taxon>Kutzneria</taxon>
    </lineage>
</organism>
<dbReference type="Proteomes" id="UP000585638">
    <property type="component" value="Unassembled WGS sequence"/>
</dbReference>
<protein>
    <submittedName>
        <fullName evidence="2">Uncharacterized protein</fullName>
    </submittedName>
</protein>
<evidence type="ECO:0000313" key="2">
    <source>
        <dbReference type="EMBL" id="MBB5891026.1"/>
    </source>
</evidence>
<sequence>MITRLAAAAPAAALLLATATAPASAAPAGVHCSGGTLHGTLTPGISHAPTNQTLLAEATGANCHMVDLPATPALVRFTINASGNGECVPDFGITNLQATAAITITVHSLPTTNHFSGAGSMTASGVVFQGFVTDGPHADQQVNMSARIPDAALLDGGIACLLGGFKDFTAAIGDIAIG</sequence>
<name>A0A7W9KEF0_9PSEU</name>
<dbReference type="EMBL" id="JACHIR010000001">
    <property type="protein sequence ID" value="MBB5891026.1"/>
    <property type="molecule type" value="Genomic_DNA"/>
</dbReference>
<reference evidence="2 3" key="1">
    <citation type="submission" date="2020-08" db="EMBL/GenBank/DDBJ databases">
        <title>Sequencing the genomes of 1000 actinobacteria strains.</title>
        <authorList>
            <person name="Klenk H.-P."/>
        </authorList>
    </citation>
    <scope>NUCLEOTIDE SEQUENCE [LARGE SCALE GENOMIC DNA]</scope>
    <source>
        <strain evidence="2 3">DSM 43851</strain>
    </source>
</reference>
<gene>
    <name evidence="2" type="ORF">BJ998_002222</name>
</gene>
<feature type="chain" id="PRO_5030635372" evidence="1">
    <location>
        <begin position="26"/>
        <end position="178"/>
    </location>
</feature>
<proteinExistence type="predicted"/>
<keyword evidence="1" id="KW-0732">Signal</keyword>
<feature type="signal peptide" evidence="1">
    <location>
        <begin position="1"/>
        <end position="25"/>
    </location>
</feature>
<evidence type="ECO:0000256" key="1">
    <source>
        <dbReference type="SAM" id="SignalP"/>
    </source>
</evidence>